<dbReference type="HOGENOM" id="CLU_080229_0_0_1"/>
<organism evidence="3 4">
    <name type="scientific">Trichosporon asahii var. asahii (strain ATCC 90039 / CBS 2479 / JCM 2466 / KCTC 7840 / NBRC 103889/ NCYC 2677 / UAMH 7654)</name>
    <name type="common">Yeast</name>
    <dbReference type="NCBI Taxonomy" id="1186058"/>
    <lineage>
        <taxon>Eukaryota</taxon>
        <taxon>Fungi</taxon>
        <taxon>Dikarya</taxon>
        <taxon>Basidiomycota</taxon>
        <taxon>Agaricomycotina</taxon>
        <taxon>Tremellomycetes</taxon>
        <taxon>Trichosporonales</taxon>
        <taxon>Trichosporonaceae</taxon>
        <taxon>Trichosporon</taxon>
    </lineage>
</organism>
<protein>
    <recommendedName>
        <fullName evidence="2">Alpha-ketoglutarate-dependent dioxygenase AlkB-like domain-containing protein</fullName>
    </recommendedName>
</protein>
<name>J5SGG1_TRIAS</name>
<dbReference type="GeneID" id="25989559"/>
<gene>
    <name evidence="3" type="ORF">A1Q1_06047</name>
</gene>
<feature type="compositionally biased region" description="Acidic residues" evidence="1">
    <location>
        <begin position="63"/>
        <end position="74"/>
    </location>
</feature>
<comment type="caution">
    <text evidence="3">The sequence shown here is derived from an EMBL/GenBank/DDBJ whole genome shotgun (WGS) entry which is preliminary data.</text>
</comment>
<dbReference type="InterPro" id="IPR027450">
    <property type="entry name" value="AlkB-like"/>
</dbReference>
<feature type="region of interest" description="Disordered" evidence="1">
    <location>
        <begin position="122"/>
        <end position="146"/>
    </location>
</feature>
<dbReference type="InterPro" id="IPR032870">
    <property type="entry name" value="ALKBH7-like"/>
</dbReference>
<dbReference type="GO" id="GO:0006631">
    <property type="term" value="P:fatty acid metabolic process"/>
    <property type="evidence" value="ECO:0007669"/>
    <property type="project" value="TreeGrafter"/>
</dbReference>
<accession>J5SGG1</accession>
<dbReference type="PANTHER" id="PTHR21052">
    <property type="entry name" value="SPERMATOGENESIS ASSOCIATED 11-RELATED"/>
    <property type="match status" value="1"/>
</dbReference>
<evidence type="ECO:0000256" key="1">
    <source>
        <dbReference type="SAM" id="MobiDB-lite"/>
    </source>
</evidence>
<dbReference type="AlphaFoldDB" id="J5SGG1"/>
<evidence type="ECO:0000259" key="2">
    <source>
        <dbReference type="Pfam" id="PF13532"/>
    </source>
</evidence>
<reference evidence="3 4" key="1">
    <citation type="journal article" date="2012" name="Eukaryot. Cell">
        <title>Draft genome sequence of CBS 2479, the standard type strain of Trichosporon asahii.</title>
        <authorList>
            <person name="Yang R.Y."/>
            <person name="Li H.T."/>
            <person name="Zhu H."/>
            <person name="Zhou G.P."/>
            <person name="Wang M."/>
            <person name="Wang L."/>
        </authorList>
    </citation>
    <scope>NUCLEOTIDE SEQUENCE [LARGE SCALE GENOMIC DNA]</scope>
    <source>
        <strain evidence="4">ATCC 90039 / CBS 2479 / JCM 2466 / KCTC 7840 / NCYC 2677 / UAMH 7654</strain>
    </source>
</reference>
<dbReference type="SUPFAM" id="SSF51197">
    <property type="entry name" value="Clavaminate synthase-like"/>
    <property type="match status" value="1"/>
</dbReference>
<dbReference type="KEGG" id="tasa:A1Q1_06047"/>
<dbReference type="GO" id="GO:0006974">
    <property type="term" value="P:DNA damage response"/>
    <property type="evidence" value="ECO:0007669"/>
    <property type="project" value="InterPro"/>
</dbReference>
<proteinExistence type="predicted"/>
<dbReference type="InterPro" id="IPR037151">
    <property type="entry name" value="AlkB-like_sf"/>
</dbReference>
<dbReference type="GO" id="GO:0016706">
    <property type="term" value="F:2-oxoglutarate-dependent dioxygenase activity"/>
    <property type="evidence" value="ECO:0007669"/>
    <property type="project" value="TreeGrafter"/>
</dbReference>
<evidence type="ECO:0000313" key="3">
    <source>
        <dbReference type="EMBL" id="EJT45496.1"/>
    </source>
</evidence>
<dbReference type="GO" id="GO:0005759">
    <property type="term" value="C:mitochondrial matrix"/>
    <property type="evidence" value="ECO:0007669"/>
    <property type="project" value="TreeGrafter"/>
</dbReference>
<dbReference type="RefSeq" id="XP_014176731.1">
    <property type="nucleotide sequence ID" value="XM_014321256.1"/>
</dbReference>
<feature type="compositionally biased region" description="Low complexity" evidence="1">
    <location>
        <begin position="129"/>
        <end position="143"/>
    </location>
</feature>
<evidence type="ECO:0000313" key="4">
    <source>
        <dbReference type="Proteomes" id="UP000002748"/>
    </source>
</evidence>
<sequence>MAVCRGHAEHTETLPALVTGAICQQSQVALRFRQVQPPPDPAPASTFVFSRPIAGRHAAPTDNNDEEEHNEGDETTGTAAEAPPSLAEDFAIYPSFFNEAECRQLLSIALWKLDRLDVTRKRGSRRRSASSAPAGSASTGDGAPLQDMFTGTYGFEEYREALISNYPPVAGDVSWLSRLYQLVPGLEGTTDVPPPNSSTHALHLSPEGEILAHVDNVEASGQTIVGASLGAARILRLEDKEDKQHGWDVLMPSGSVYMQKGDVRYGYEHSVLGYNHEGSLWDGERLKPGHRVSFMVRVS</sequence>
<dbReference type="Gene3D" id="2.60.120.590">
    <property type="entry name" value="Alpha-ketoglutarate-dependent dioxygenase AlkB-like"/>
    <property type="match status" value="1"/>
</dbReference>
<feature type="region of interest" description="Disordered" evidence="1">
    <location>
        <begin position="56"/>
        <end position="84"/>
    </location>
</feature>
<feature type="domain" description="Alpha-ketoglutarate-dependent dioxygenase AlkB-like" evidence="2">
    <location>
        <begin position="201"/>
        <end position="294"/>
    </location>
</feature>
<dbReference type="PANTHER" id="PTHR21052:SF0">
    <property type="entry name" value="ALPHA-KETOGLUTARATE-DEPENDENT DIOXYGENASE ALKB HOMOLOG 7, MITOCHONDRIAL"/>
    <property type="match status" value="1"/>
</dbReference>
<dbReference type="Proteomes" id="UP000002748">
    <property type="component" value="Unassembled WGS sequence"/>
</dbReference>
<dbReference type="Pfam" id="PF13532">
    <property type="entry name" value="2OG-FeII_Oxy_2"/>
    <property type="match status" value="1"/>
</dbReference>
<dbReference type="VEuPathDB" id="FungiDB:A1Q1_06047"/>
<dbReference type="OrthoDB" id="28127at2759"/>
<dbReference type="EMBL" id="ALBS01000325">
    <property type="protein sequence ID" value="EJT45496.1"/>
    <property type="molecule type" value="Genomic_DNA"/>
</dbReference>